<dbReference type="InterPro" id="IPR050570">
    <property type="entry name" value="Cell_wall_metabolism_enzyme"/>
</dbReference>
<dbReference type="InterPro" id="IPR016047">
    <property type="entry name" value="M23ase_b-sheet_dom"/>
</dbReference>
<dbReference type="Proteomes" id="UP000540191">
    <property type="component" value="Unassembled WGS sequence"/>
</dbReference>
<evidence type="ECO:0000313" key="4">
    <source>
        <dbReference type="Proteomes" id="UP000540191"/>
    </source>
</evidence>
<evidence type="ECO:0000259" key="2">
    <source>
        <dbReference type="Pfam" id="PF01551"/>
    </source>
</evidence>
<protein>
    <submittedName>
        <fullName evidence="3">Murein DD-endopeptidase MepM/ murein hydrolase activator NlpD</fullName>
    </submittedName>
</protein>
<reference evidence="3 4" key="1">
    <citation type="submission" date="2020-08" db="EMBL/GenBank/DDBJ databases">
        <title>Sequencing the genomes of 1000 actinobacteria strains.</title>
        <authorList>
            <person name="Klenk H.-P."/>
        </authorList>
    </citation>
    <scope>NUCLEOTIDE SEQUENCE [LARGE SCALE GENOMIC DNA]</scope>
    <source>
        <strain evidence="3 4">DSM 23974</strain>
    </source>
</reference>
<dbReference type="CDD" id="cd00254">
    <property type="entry name" value="LT-like"/>
    <property type="match status" value="1"/>
</dbReference>
<dbReference type="SUPFAM" id="SSF53955">
    <property type="entry name" value="Lysozyme-like"/>
    <property type="match status" value="1"/>
</dbReference>
<dbReference type="Gene3D" id="2.70.70.10">
    <property type="entry name" value="Glucose Permease (Domain IIA)"/>
    <property type="match status" value="1"/>
</dbReference>
<keyword evidence="3" id="KW-0378">Hydrolase</keyword>
<evidence type="ECO:0000313" key="3">
    <source>
        <dbReference type="EMBL" id="MBB4734730.1"/>
    </source>
</evidence>
<evidence type="ECO:0000259" key="1">
    <source>
        <dbReference type="Pfam" id="PF01464"/>
    </source>
</evidence>
<dbReference type="Gene3D" id="1.10.530.10">
    <property type="match status" value="1"/>
</dbReference>
<dbReference type="AlphaFoldDB" id="A0A7W7M238"/>
<name>A0A7W7M238_9MICC</name>
<sequence>MKRTAVGIVGIISIMLALLIVPVTLALSSSLIPDDGPRGPRTSLICEEGDAGSAQIPDKYRRDIAEAAKVSGLSQEVLAAQIRTESNWQEDATSPSDARGLGQVKDIAWKDVGATGDPYNGHDSIRAMGLVHAKHRSQLEDRVRGLKGDEREQELVKLMLSAYRLGAGVVEQHDGVPDRPEIRDYLHKILGPGVQEVTTDCSTKEEPITEDIPDGEWTHPLPGGRFTSPFGYRGCIPGVRCTEDVKNHNGVDFSTPGSDVTTVVAPTNMKITQVYTHGAQIVIGRQEGDPGLVFSFVHCAEDSHRVKVGDKLSPGDPICTEGNTGEFSQTAHLHFQINEPSAPDDRYSRGTATAVDPEPILIQQGVSLE</sequence>
<dbReference type="PANTHER" id="PTHR21666:SF270">
    <property type="entry name" value="MUREIN HYDROLASE ACTIVATOR ENVC"/>
    <property type="match status" value="1"/>
</dbReference>
<dbReference type="InterPro" id="IPR023346">
    <property type="entry name" value="Lysozyme-like_dom_sf"/>
</dbReference>
<feature type="domain" description="Transglycosylase SLT" evidence="1">
    <location>
        <begin position="64"/>
        <end position="115"/>
    </location>
</feature>
<dbReference type="RefSeq" id="WP_184240855.1">
    <property type="nucleotide sequence ID" value="NZ_JACHNA010000001.1"/>
</dbReference>
<keyword evidence="4" id="KW-1185">Reference proteome</keyword>
<feature type="domain" description="M23ase beta-sheet core" evidence="2">
    <location>
        <begin position="247"/>
        <end position="339"/>
    </location>
</feature>
<dbReference type="GO" id="GO:0004222">
    <property type="term" value="F:metalloendopeptidase activity"/>
    <property type="evidence" value="ECO:0007669"/>
    <property type="project" value="TreeGrafter"/>
</dbReference>
<dbReference type="EMBL" id="JACHNA010000001">
    <property type="protein sequence ID" value="MBB4734730.1"/>
    <property type="molecule type" value="Genomic_DNA"/>
</dbReference>
<proteinExistence type="predicted"/>
<dbReference type="CDD" id="cd12797">
    <property type="entry name" value="M23_peptidase"/>
    <property type="match status" value="1"/>
</dbReference>
<dbReference type="PANTHER" id="PTHR21666">
    <property type="entry name" value="PEPTIDASE-RELATED"/>
    <property type="match status" value="1"/>
</dbReference>
<dbReference type="Pfam" id="PF01551">
    <property type="entry name" value="Peptidase_M23"/>
    <property type="match status" value="1"/>
</dbReference>
<gene>
    <name evidence="3" type="ORF">HDA30_000238</name>
</gene>
<dbReference type="Pfam" id="PF01464">
    <property type="entry name" value="SLT"/>
    <property type="match status" value="1"/>
</dbReference>
<accession>A0A7W7M238</accession>
<dbReference type="InterPro" id="IPR011055">
    <property type="entry name" value="Dup_hybrid_motif"/>
</dbReference>
<organism evidence="3 4">
    <name type="scientific">Micrococcus cohnii</name>
    <dbReference type="NCBI Taxonomy" id="993416"/>
    <lineage>
        <taxon>Bacteria</taxon>
        <taxon>Bacillati</taxon>
        <taxon>Actinomycetota</taxon>
        <taxon>Actinomycetes</taxon>
        <taxon>Micrococcales</taxon>
        <taxon>Micrococcaceae</taxon>
        <taxon>Micrococcus</taxon>
    </lineage>
</organism>
<dbReference type="InterPro" id="IPR008258">
    <property type="entry name" value="Transglycosylase_SLT_dom_1"/>
</dbReference>
<comment type="caution">
    <text evidence="3">The sequence shown here is derived from an EMBL/GenBank/DDBJ whole genome shotgun (WGS) entry which is preliminary data.</text>
</comment>
<dbReference type="SUPFAM" id="SSF51261">
    <property type="entry name" value="Duplicated hybrid motif"/>
    <property type="match status" value="1"/>
</dbReference>